<accession>A0ACC0HZZ2</accession>
<keyword evidence="2" id="KW-1185">Reference proteome</keyword>
<organism evidence="1 2">
    <name type="scientific">Camellia lanceoleosa</name>
    <dbReference type="NCBI Taxonomy" id="1840588"/>
    <lineage>
        <taxon>Eukaryota</taxon>
        <taxon>Viridiplantae</taxon>
        <taxon>Streptophyta</taxon>
        <taxon>Embryophyta</taxon>
        <taxon>Tracheophyta</taxon>
        <taxon>Spermatophyta</taxon>
        <taxon>Magnoliopsida</taxon>
        <taxon>eudicotyledons</taxon>
        <taxon>Gunneridae</taxon>
        <taxon>Pentapetalae</taxon>
        <taxon>asterids</taxon>
        <taxon>Ericales</taxon>
        <taxon>Theaceae</taxon>
        <taxon>Camellia</taxon>
    </lineage>
</organism>
<protein>
    <submittedName>
        <fullName evidence="1">RNA demethylase ALKBH9B</fullName>
    </submittedName>
</protein>
<comment type="caution">
    <text evidence="1">The sequence shown here is derived from an EMBL/GenBank/DDBJ whole genome shotgun (WGS) entry which is preliminary data.</text>
</comment>
<name>A0ACC0HZZ2_9ERIC</name>
<proteinExistence type="predicted"/>
<gene>
    <name evidence="1" type="ORF">LOK49_LG04G01238</name>
</gene>
<dbReference type="EMBL" id="CM045759">
    <property type="protein sequence ID" value="KAI8019202.1"/>
    <property type="molecule type" value="Genomic_DNA"/>
</dbReference>
<evidence type="ECO:0000313" key="2">
    <source>
        <dbReference type="Proteomes" id="UP001060215"/>
    </source>
</evidence>
<reference evidence="1 2" key="1">
    <citation type="journal article" date="2022" name="Plant J.">
        <title>Chromosome-level genome of Camellia lanceoleosa provides a valuable resource for understanding genome evolution and self-incompatibility.</title>
        <authorList>
            <person name="Gong W."/>
            <person name="Xiao S."/>
            <person name="Wang L."/>
            <person name="Liao Z."/>
            <person name="Chang Y."/>
            <person name="Mo W."/>
            <person name="Hu G."/>
            <person name="Li W."/>
            <person name="Zhao G."/>
            <person name="Zhu H."/>
            <person name="Hu X."/>
            <person name="Ji K."/>
            <person name="Xiang X."/>
            <person name="Song Q."/>
            <person name="Yuan D."/>
            <person name="Jin S."/>
            <person name="Zhang L."/>
        </authorList>
    </citation>
    <scope>NUCLEOTIDE SEQUENCE [LARGE SCALE GENOMIC DNA]</scope>
    <source>
        <strain evidence="1">SQ_2022a</strain>
    </source>
</reference>
<evidence type="ECO:0000313" key="1">
    <source>
        <dbReference type="EMBL" id="KAI8019202.1"/>
    </source>
</evidence>
<dbReference type="Proteomes" id="UP001060215">
    <property type="component" value="Chromosome 2"/>
</dbReference>
<sequence>MSWADMAQEDELEEEEEENEVNGQSVNRYGQSGEATVAVKVQQKPERSREQREYILFSNVKRKKDFICLERFKERLLTFWRDWSHTGSFQCCKAEEDR</sequence>